<sequence>MTYYLLPQTNSNGLYEDHTDPLGLSLTDYISKLAPREASSGYSSYVPKSPYFFIMAELIRMHNLPVKDSLHIGTRSCLEYLEYIKTSGVHIDEGASGKYALLVDDTCELNLNVLSYQEQYGTYISRMNESTSAEAIQFLYKLCCCYKHVYLCKPDADCSTKSTKYVVAVHYKHPPDMNNLRISYYFRMKLEEINSVFGQSQLEHLRFMESKLKNMDWCLKV</sequence>
<dbReference type="EMBL" id="MN740627">
    <property type="protein sequence ID" value="QHS79253.1"/>
    <property type="molecule type" value="Genomic_DNA"/>
</dbReference>
<proteinExistence type="predicted"/>
<protein>
    <submittedName>
        <fullName evidence="1">Uncharacterized protein</fullName>
    </submittedName>
</protein>
<reference evidence="1" key="1">
    <citation type="journal article" date="2020" name="Nature">
        <title>Giant virus diversity and host interactions through global metagenomics.</title>
        <authorList>
            <person name="Schulz F."/>
            <person name="Roux S."/>
            <person name="Paez-Espino D."/>
            <person name="Jungbluth S."/>
            <person name="Walsh D.A."/>
            <person name="Denef V.J."/>
            <person name="McMahon K.D."/>
            <person name="Konstantinidis K.T."/>
            <person name="Eloe-Fadrosh E.A."/>
            <person name="Kyrpides N.C."/>
            <person name="Woyke T."/>
        </authorList>
    </citation>
    <scope>NUCLEOTIDE SEQUENCE</scope>
    <source>
        <strain evidence="1">GVMAG-S-1035118-87</strain>
    </source>
</reference>
<evidence type="ECO:0000313" key="1">
    <source>
        <dbReference type="EMBL" id="QHS79253.1"/>
    </source>
</evidence>
<dbReference type="AlphaFoldDB" id="A0A6C0AIH1"/>
<dbReference type="Gene3D" id="3.40.50.12760">
    <property type="match status" value="1"/>
</dbReference>
<organism evidence="1">
    <name type="scientific">viral metagenome</name>
    <dbReference type="NCBI Taxonomy" id="1070528"/>
    <lineage>
        <taxon>unclassified sequences</taxon>
        <taxon>metagenomes</taxon>
        <taxon>organismal metagenomes</taxon>
    </lineage>
</organism>
<name>A0A6C0AIH1_9ZZZZ</name>
<accession>A0A6C0AIH1</accession>